<keyword evidence="3" id="KW-1185">Reference proteome</keyword>
<reference evidence="3" key="1">
    <citation type="submission" date="2016-10" db="EMBL/GenBank/DDBJ databases">
        <authorList>
            <person name="Varghese N."/>
            <person name="Submissions S."/>
        </authorList>
    </citation>
    <scope>NUCLEOTIDE SEQUENCE [LARGE SCALE GENOMIC DNA]</scope>
    <source>
        <strain evidence="3">DSM 17044</strain>
    </source>
</reference>
<sequence length="172" mass="18643">MKKMLTRSVVCAALALSSGALAQDAETAAAPQAPAVNKPSAEAVKDTWSYFYKGKDQGPVLVEAKVCTEVAKDGPNKFDCLTEVDPAVGVKANATGLMLWQSYLVPQGAVVEDIMVQTKQGTTVRETKDVKLKGEGWRTRQWTGLRLNKPGNWTIAILRGDQVLQEIQVKVN</sequence>
<dbReference type="Proteomes" id="UP000182719">
    <property type="component" value="Unassembled WGS sequence"/>
</dbReference>
<feature type="chain" id="PRO_5010245746" description="DUF2914 domain-containing protein" evidence="1">
    <location>
        <begin position="23"/>
        <end position="172"/>
    </location>
</feature>
<organism evidence="2 3">
    <name type="scientific">Stigmatella aurantiaca</name>
    <dbReference type="NCBI Taxonomy" id="41"/>
    <lineage>
        <taxon>Bacteria</taxon>
        <taxon>Pseudomonadati</taxon>
        <taxon>Myxococcota</taxon>
        <taxon>Myxococcia</taxon>
        <taxon>Myxococcales</taxon>
        <taxon>Cystobacterineae</taxon>
        <taxon>Archangiaceae</taxon>
        <taxon>Stigmatella</taxon>
    </lineage>
</organism>
<gene>
    <name evidence="2" type="ORF">SAMN05444354_11789</name>
</gene>
<dbReference type="RefSeq" id="WP_075009429.1">
    <property type="nucleotide sequence ID" value="NZ_FOAP01000017.1"/>
</dbReference>
<dbReference type="OrthoDB" id="5381726at2"/>
<evidence type="ECO:0000313" key="3">
    <source>
        <dbReference type="Proteomes" id="UP000182719"/>
    </source>
</evidence>
<name>A0A1H7YMP7_STIAU</name>
<dbReference type="EMBL" id="FOAP01000017">
    <property type="protein sequence ID" value="SEM47516.1"/>
    <property type="molecule type" value="Genomic_DNA"/>
</dbReference>
<proteinExistence type="predicted"/>
<evidence type="ECO:0008006" key="4">
    <source>
        <dbReference type="Google" id="ProtNLM"/>
    </source>
</evidence>
<protein>
    <recommendedName>
        <fullName evidence="4">DUF2914 domain-containing protein</fullName>
    </recommendedName>
</protein>
<feature type="signal peptide" evidence="1">
    <location>
        <begin position="1"/>
        <end position="22"/>
    </location>
</feature>
<accession>A0A1H7YMP7</accession>
<keyword evidence="1" id="KW-0732">Signal</keyword>
<evidence type="ECO:0000256" key="1">
    <source>
        <dbReference type="SAM" id="SignalP"/>
    </source>
</evidence>
<dbReference type="AlphaFoldDB" id="A0A1H7YMP7"/>
<evidence type="ECO:0000313" key="2">
    <source>
        <dbReference type="EMBL" id="SEM47516.1"/>
    </source>
</evidence>